<dbReference type="CDD" id="cd05242">
    <property type="entry name" value="SDR_a8"/>
    <property type="match status" value="1"/>
</dbReference>
<sequence>MCCTMLVAVAGGTGLIGRAVVKALKSQGHEVVIISRRSHIPEQRCMSWNQLSQEGLPKGTDAVIQLAGQSILKIPRWTEEHKKEVLNSRIDTAGMLVAAMQRAPPRVFVMASAVGYYPSNNTEAHTEEASPGADFPAEVCKQVEAIADQAATHVARVVKMRIGVVLSKRGGALQQMWMPFWMGLGGRLGTGEQPFPWIHIVDLVGLYLHALHHEGVAGPLNAVAPASTDNYAFTKALGQVLGRPTIVPVPGFALRLAMGEQSGLLLDGPKVAPAKAIATGYQFQWPELIPALVDIRDSGEY</sequence>
<organism evidence="3">
    <name type="scientific">Eutreptiella gymnastica</name>
    <dbReference type="NCBI Taxonomy" id="73025"/>
    <lineage>
        <taxon>Eukaryota</taxon>
        <taxon>Discoba</taxon>
        <taxon>Euglenozoa</taxon>
        <taxon>Euglenida</taxon>
        <taxon>Spirocuta</taxon>
        <taxon>Euglenophyceae</taxon>
        <taxon>Eutreptiales</taxon>
        <taxon>Eutreptiaceae</taxon>
        <taxon>Eutreptiella</taxon>
    </lineage>
</organism>
<dbReference type="InterPro" id="IPR001509">
    <property type="entry name" value="Epimerase_deHydtase"/>
</dbReference>
<gene>
    <name evidence="3" type="ORF">EGYM00392_LOCUS54390</name>
</gene>
<feature type="domain" description="DUF1731" evidence="2">
    <location>
        <begin position="249"/>
        <end position="295"/>
    </location>
</feature>
<reference evidence="3" key="1">
    <citation type="submission" date="2021-01" db="EMBL/GenBank/DDBJ databases">
        <authorList>
            <person name="Corre E."/>
            <person name="Pelletier E."/>
            <person name="Niang G."/>
            <person name="Scheremetjew M."/>
            <person name="Finn R."/>
            <person name="Kale V."/>
            <person name="Holt S."/>
            <person name="Cochrane G."/>
            <person name="Meng A."/>
            <person name="Brown T."/>
            <person name="Cohen L."/>
        </authorList>
    </citation>
    <scope>NUCLEOTIDE SEQUENCE</scope>
    <source>
        <strain evidence="3">NIES-381</strain>
    </source>
</reference>
<dbReference type="InterPro" id="IPR036291">
    <property type="entry name" value="NAD(P)-bd_dom_sf"/>
</dbReference>
<feature type="domain" description="NAD-dependent epimerase/dehydratase" evidence="1">
    <location>
        <begin position="7"/>
        <end position="214"/>
    </location>
</feature>
<accession>A0A7S1JHS0</accession>
<protein>
    <recommendedName>
        <fullName evidence="4">DUF1731 domain-containing protein</fullName>
    </recommendedName>
</protein>
<evidence type="ECO:0000259" key="2">
    <source>
        <dbReference type="Pfam" id="PF08338"/>
    </source>
</evidence>
<dbReference type="Pfam" id="PF08338">
    <property type="entry name" value="DUF1731"/>
    <property type="match status" value="1"/>
</dbReference>
<dbReference type="PANTHER" id="PTHR11092:SF0">
    <property type="entry name" value="EPIMERASE FAMILY PROTEIN SDR39U1"/>
    <property type="match status" value="1"/>
</dbReference>
<dbReference type="NCBIfam" id="TIGR01777">
    <property type="entry name" value="yfcH"/>
    <property type="match status" value="1"/>
</dbReference>
<dbReference type="EMBL" id="HBGA01149447">
    <property type="protein sequence ID" value="CAD9043208.1"/>
    <property type="molecule type" value="Transcribed_RNA"/>
</dbReference>
<name>A0A7S1JHS0_9EUGL</name>
<evidence type="ECO:0000259" key="1">
    <source>
        <dbReference type="Pfam" id="PF01370"/>
    </source>
</evidence>
<evidence type="ECO:0000313" key="3">
    <source>
        <dbReference type="EMBL" id="CAD9043208.1"/>
    </source>
</evidence>
<evidence type="ECO:0008006" key="4">
    <source>
        <dbReference type="Google" id="ProtNLM"/>
    </source>
</evidence>
<dbReference type="InterPro" id="IPR013549">
    <property type="entry name" value="DUF1731"/>
</dbReference>
<dbReference type="InterPro" id="IPR010099">
    <property type="entry name" value="SDR39U1"/>
</dbReference>
<dbReference type="PANTHER" id="PTHR11092">
    <property type="entry name" value="SUGAR NUCLEOTIDE EPIMERASE RELATED"/>
    <property type="match status" value="1"/>
</dbReference>
<dbReference type="Gene3D" id="3.40.50.720">
    <property type="entry name" value="NAD(P)-binding Rossmann-like Domain"/>
    <property type="match status" value="1"/>
</dbReference>
<dbReference type="AlphaFoldDB" id="A0A7S1JHS0"/>
<dbReference type="SUPFAM" id="SSF51735">
    <property type="entry name" value="NAD(P)-binding Rossmann-fold domains"/>
    <property type="match status" value="1"/>
</dbReference>
<proteinExistence type="predicted"/>
<dbReference type="Pfam" id="PF01370">
    <property type="entry name" value="Epimerase"/>
    <property type="match status" value="1"/>
</dbReference>